<gene>
    <name evidence="1" type="ORF">WR25_22846</name>
</gene>
<comment type="caution">
    <text evidence="1">The sequence shown here is derived from an EMBL/GenBank/DDBJ whole genome shotgun (WGS) entry which is preliminary data.</text>
</comment>
<dbReference type="Proteomes" id="UP000218231">
    <property type="component" value="Unassembled WGS sequence"/>
</dbReference>
<evidence type="ECO:0000313" key="1">
    <source>
        <dbReference type="EMBL" id="PAV85347.1"/>
    </source>
</evidence>
<proteinExistence type="predicted"/>
<accession>A0A2A2LH19</accession>
<evidence type="ECO:0000313" key="2">
    <source>
        <dbReference type="Proteomes" id="UP000218231"/>
    </source>
</evidence>
<sequence length="114" mass="14363">MRSIFRSNMINNKSYLTTLTSGVRCFINYTLTRTYSVPDLSTYYSERYRPQWHTVWQTTPYRWRKDWDWYDDYWYNRHQMYYSPLYSMYFPKSRHYYRFSVIFDDLKEGVGPEI</sequence>
<name>A0A2A2LH19_9BILA</name>
<keyword evidence="2" id="KW-1185">Reference proteome</keyword>
<dbReference type="AlphaFoldDB" id="A0A2A2LH19"/>
<dbReference type="OrthoDB" id="5839780at2759"/>
<reference evidence="1 2" key="1">
    <citation type="journal article" date="2017" name="Curr. Biol.">
        <title>Genome architecture and evolution of a unichromosomal asexual nematode.</title>
        <authorList>
            <person name="Fradin H."/>
            <person name="Zegar C."/>
            <person name="Gutwein M."/>
            <person name="Lucas J."/>
            <person name="Kovtun M."/>
            <person name="Corcoran D."/>
            <person name="Baugh L.R."/>
            <person name="Kiontke K."/>
            <person name="Gunsalus K."/>
            <person name="Fitch D.H."/>
            <person name="Piano F."/>
        </authorList>
    </citation>
    <scope>NUCLEOTIDE SEQUENCE [LARGE SCALE GENOMIC DNA]</scope>
    <source>
        <strain evidence="1">PF1309</strain>
    </source>
</reference>
<protein>
    <submittedName>
        <fullName evidence="1">Uncharacterized protein</fullName>
    </submittedName>
</protein>
<dbReference type="EMBL" id="LIAE01006782">
    <property type="protein sequence ID" value="PAV85347.1"/>
    <property type="molecule type" value="Genomic_DNA"/>
</dbReference>
<organism evidence="1 2">
    <name type="scientific">Diploscapter pachys</name>
    <dbReference type="NCBI Taxonomy" id="2018661"/>
    <lineage>
        <taxon>Eukaryota</taxon>
        <taxon>Metazoa</taxon>
        <taxon>Ecdysozoa</taxon>
        <taxon>Nematoda</taxon>
        <taxon>Chromadorea</taxon>
        <taxon>Rhabditida</taxon>
        <taxon>Rhabditina</taxon>
        <taxon>Rhabditomorpha</taxon>
        <taxon>Rhabditoidea</taxon>
        <taxon>Rhabditidae</taxon>
        <taxon>Diploscapter</taxon>
    </lineage>
</organism>